<dbReference type="PRINTS" id="PR00344">
    <property type="entry name" value="BCTRLSENSOR"/>
</dbReference>
<keyword evidence="10" id="KW-1185">Reference proteome</keyword>
<accession>A0A1Y0IBN9</accession>
<dbReference type="GO" id="GO:0005886">
    <property type="term" value="C:plasma membrane"/>
    <property type="evidence" value="ECO:0007669"/>
    <property type="project" value="UniProtKB-ARBA"/>
</dbReference>
<dbReference type="SUPFAM" id="SSF55874">
    <property type="entry name" value="ATPase domain of HSP90 chaperone/DNA topoisomerase II/histidine kinase"/>
    <property type="match status" value="1"/>
</dbReference>
<dbReference type="KEGG" id="ome:OLMES_3917"/>
<dbReference type="Pfam" id="PF00069">
    <property type="entry name" value="Pkinase"/>
    <property type="match status" value="1"/>
</dbReference>
<dbReference type="InterPro" id="IPR041664">
    <property type="entry name" value="AAA_16"/>
</dbReference>
<dbReference type="InterPro" id="IPR011009">
    <property type="entry name" value="Kinase-like_dom_sf"/>
</dbReference>
<dbReference type="PANTHER" id="PTHR43642">
    <property type="entry name" value="HYBRID SIGNAL TRANSDUCTION HISTIDINE KINASE G"/>
    <property type="match status" value="1"/>
</dbReference>
<dbReference type="SMART" id="SM00065">
    <property type="entry name" value="GAF"/>
    <property type="match status" value="1"/>
</dbReference>
<dbReference type="Gene3D" id="3.30.450.40">
    <property type="match status" value="1"/>
</dbReference>
<evidence type="ECO:0000256" key="5">
    <source>
        <dbReference type="ARBA" id="ARBA00022777"/>
    </source>
</evidence>
<dbReference type="PROSITE" id="PS50011">
    <property type="entry name" value="PROTEIN_KINASE_DOM"/>
    <property type="match status" value="1"/>
</dbReference>
<dbReference type="Proteomes" id="UP000196027">
    <property type="component" value="Chromosome"/>
</dbReference>
<reference evidence="9 10" key="1">
    <citation type="submission" date="2017-05" db="EMBL/GenBank/DDBJ databases">
        <title>Genomic insights into alkan degradation activity of Oleiphilus messinensis.</title>
        <authorList>
            <person name="Kozyavkin S.A."/>
            <person name="Slesarev A.I."/>
            <person name="Golyshin P.N."/>
            <person name="Korzhenkov A."/>
            <person name="Golyshina O.N."/>
            <person name="Toshchakov S.V."/>
        </authorList>
    </citation>
    <scope>NUCLEOTIDE SEQUENCE [LARGE SCALE GENOMIC DNA]</scope>
    <source>
        <strain evidence="9 10">ME102</strain>
    </source>
</reference>
<dbReference type="InterPro" id="IPR036890">
    <property type="entry name" value="HATPase_C_sf"/>
</dbReference>
<evidence type="ECO:0000256" key="3">
    <source>
        <dbReference type="ARBA" id="ARBA00022553"/>
    </source>
</evidence>
<dbReference type="InterPro" id="IPR004358">
    <property type="entry name" value="Sig_transdc_His_kin-like_C"/>
</dbReference>
<dbReference type="Pfam" id="PF00512">
    <property type="entry name" value="HisKA"/>
    <property type="match status" value="1"/>
</dbReference>
<dbReference type="SUPFAM" id="SSF52540">
    <property type="entry name" value="P-loop containing nucleoside triphosphate hydrolases"/>
    <property type="match status" value="1"/>
</dbReference>
<protein>
    <recommendedName>
        <fullName evidence="2">histidine kinase</fullName>
        <ecNumber evidence="2">2.7.13.3</ecNumber>
    </recommendedName>
</protein>
<dbReference type="InterPro" id="IPR036097">
    <property type="entry name" value="HisK_dim/P_sf"/>
</dbReference>
<dbReference type="PANTHER" id="PTHR43642:SF1">
    <property type="entry name" value="HYBRID SIGNAL TRANSDUCTION HISTIDINE KINASE G"/>
    <property type="match status" value="1"/>
</dbReference>
<evidence type="ECO:0000259" key="8">
    <source>
        <dbReference type="PROSITE" id="PS50109"/>
    </source>
</evidence>
<keyword evidence="4" id="KW-0808">Transferase</keyword>
<dbReference type="InterPro" id="IPR005467">
    <property type="entry name" value="His_kinase_dom"/>
</dbReference>
<organism evidence="9 10">
    <name type="scientific">Oleiphilus messinensis</name>
    <dbReference type="NCBI Taxonomy" id="141451"/>
    <lineage>
        <taxon>Bacteria</taxon>
        <taxon>Pseudomonadati</taxon>
        <taxon>Pseudomonadota</taxon>
        <taxon>Gammaproteobacteria</taxon>
        <taxon>Oceanospirillales</taxon>
        <taxon>Oleiphilaceae</taxon>
        <taxon>Oleiphilus</taxon>
    </lineage>
</organism>
<dbReference type="Pfam" id="PF01590">
    <property type="entry name" value="GAF"/>
    <property type="match status" value="1"/>
</dbReference>
<sequence length="1738" mass="195868">MQVSRLWFNRDILSLFDHPNVIKLLDWIDVDQQYWLVMEDITGVELDTFSCDFPERQLPLQRFYHIAIQLADALSNIHHQQVIHKDLHPGNIVINRDSNRVQIIDFGLASLLSREQPCLAPPEQLEGMLDYISPEQTGRMNRALDYRTDFYTLGVTLYQLLTGKLPFRAEDALGLIYAHLAVQQRPVHHIRPDIPESLSAIIDKLLAKNAEDRYQSAQGLKFDLEQCQSLPLSSAGGTFKLAQRDISDRFQIPQTLYGRETEIQGLLNLYQKILAGQPQLLTVAGYSGIGKSALVHEIHKPVAAHQGIYISGKFDQFQRNTPYSALKSALQGWFTQVLQRPKEKLDELRGLVLRETGAMARVLIDFMGEFKLLLGDLPALPDLGPKETQIRFHRVFRAFIAAVTTSQPWVLFVDDLQWADRGTLNLIPELLLIPQARLLLILAYRDNEVDMVHPLNRMLVSVQRDAKGIAGQCTELRLQPLSLGQIRTLLANTLHQSTDVVSPLAALVHHKAGGNPFFTIEFLKTLYRKQLLNFSLEAHRWQWDDREIEREDITDNVVELMLQRMSELPKDTQALMQLASCVGSRFDLAMLACISDKSFPETVDIVWPALRDGLLVQEGGDWFPGLLDIRSGTDDGANPEARANVNSDLNPDVGSGGQSVARMESGWLQTCKFIHDRMLQAAYESLEVSLCQQTHLKIGRTLYRLCPEGELERNVFDIVEQWNQGIDWITDSDELLLLAKLNCLAAEQAKAASVWQAMLLYAQCGLRLLPECSWQQEYELTLRLNLFEAESHFLLGEIETSEAAYEKLMPFVTGSQMRAIIYCDRLVQAIGAGKWLQGCEYGNLGLRALGFTVPQDEAELKKSIADLASRANLQSVLQQPLKPQDLPNLTDATLLIASRLIANTGQVSYIIDRHLLQTYFFELGWELTYSEGKSEMTPLLLACYANLLTFQFRLPEAEAIGRACKRFIDYYPNAPEMANSLNLLAGVNWYFFSPYSEVIELHELAYELGQQSGEMSRSVISHCNTLFLYVAMGTPLREIQTLARDCDVECRQTQTFSVIPLVSDKLVKALINSGTPEDLGDEAFPESLLDKIRDTFHYVYLLCYRLQLAFWCDDQAISEQLSVAVYQRHHRIPKFCCYVDYMLHAVLTLLRVERPLSTEEAELLKDFSHRFEQLAEFNPDNFGHKYQLIEAERLRIAGDQSAKCMRHYEAAIESARTNGFRNYCALAHECYGKYLLSLELIRYGELHLQEALQLYHEWQCGVRVDQLMQAYPFLTVRQTNTSGGASPSGTGLRSSSSLRQGLDVDSIMKSAQALSSELDLKGLAEKVLEVIMENAGAQFGVWILQRGEASTVEALIDQEAGEREILSHRPVLECQDLPIALINLTLRTGKVINLQDAATDGAFSADDYLSRKQPKSVLCVPALFRDKQVGVLYLENNISRGAFTDDRLDVIRMLLTQAAISFENAQLFSQLQELNTSLEEKVDQRTAELDKAVDELRVANQELEAFSYSVSHDLRAPLRVMKGFSDVILEDYSSMLPEDGQLLLTRIIDSGQKMTLLIDGLLEMSRVQRRELEYTDVDLSALAQQAVKDMQERFPQRVVASVIQANCHARADQRLAVSILENLIGNAWKYSSKVKAASVSFGQLPAGSVIPKGVGLVPNECPDGYGIFFVGDNGAGFDMDHAENLFESFKRLHSERDFEGSGIGLATVRRIVEKHGGSIWVEAYVGQGATFYFTLPLA</sequence>
<feature type="coiled-coil region" evidence="6">
    <location>
        <begin position="1464"/>
        <end position="1502"/>
    </location>
</feature>
<dbReference type="Gene3D" id="1.10.510.10">
    <property type="entry name" value="Transferase(Phosphotransferase) domain 1"/>
    <property type="match status" value="1"/>
</dbReference>
<evidence type="ECO:0000256" key="4">
    <source>
        <dbReference type="ARBA" id="ARBA00022679"/>
    </source>
</evidence>
<dbReference type="Pfam" id="PF02518">
    <property type="entry name" value="HATPase_c"/>
    <property type="match status" value="1"/>
</dbReference>
<feature type="domain" description="Histidine kinase" evidence="8">
    <location>
        <begin position="1509"/>
        <end position="1738"/>
    </location>
</feature>
<dbReference type="InterPro" id="IPR027417">
    <property type="entry name" value="P-loop_NTPase"/>
</dbReference>
<dbReference type="SUPFAM" id="SSF55781">
    <property type="entry name" value="GAF domain-like"/>
    <property type="match status" value="1"/>
</dbReference>
<keyword evidence="6" id="KW-0175">Coiled coil</keyword>
<dbReference type="InterPro" id="IPR029016">
    <property type="entry name" value="GAF-like_dom_sf"/>
</dbReference>
<comment type="catalytic activity">
    <reaction evidence="1">
        <text>ATP + protein L-histidine = ADP + protein N-phospho-L-histidine.</text>
        <dbReference type="EC" id="2.7.13.3"/>
    </reaction>
</comment>
<proteinExistence type="predicted"/>
<evidence type="ECO:0000313" key="10">
    <source>
        <dbReference type="Proteomes" id="UP000196027"/>
    </source>
</evidence>
<keyword evidence="3" id="KW-0597">Phosphoprotein</keyword>
<dbReference type="SMART" id="SM00387">
    <property type="entry name" value="HATPase_c"/>
    <property type="match status" value="1"/>
</dbReference>
<dbReference type="EC" id="2.7.13.3" evidence="2"/>
<feature type="domain" description="Protein kinase" evidence="7">
    <location>
        <begin position="1"/>
        <end position="233"/>
    </location>
</feature>
<dbReference type="InterPro" id="IPR003594">
    <property type="entry name" value="HATPase_dom"/>
</dbReference>
<dbReference type="GO" id="GO:0005524">
    <property type="term" value="F:ATP binding"/>
    <property type="evidence" value="ECO:0007669"/>
    <property type="project" value="InterPro"/>
</dbReference>
<keyword evidence="5 9" id="KW-0418">Kinase</keyword>
<evidence type="ECO:0000256" key="2">
    <source>
        <dbReference type="ARBA" id="ARBA00012438"/>
    </source>
</evidence>
<evidence type="ECO:0000256" key="6">
    <source>
        <dbReference type="SAM" id="Coils"/>
    </source>
</evidence>
<dbReference type="CDD" id="cd00082">
    <property type="entry name" value="HisKA"/>
    <property type="match status" value="1"/>
</dbReference>
<dbReference type="InterPro" id="IPR003661">
    <property type="entry name" value="HisK_dim/P_dom"/>
</dbReference>
<dbReference type="Gene3D" id="1.10.287.130">
    <property type="match status" value="1"/>
</dbReference>
<dbReference type="GO" id="GO:0000155">
    <property type="term" value="F:phosphorelay sensor kinase activity"/>
    <property type="evidence" value="ECO:0007669"/>
    <property type="project" value="InterPro"/>
</dbReference>
<dbReference type="Gene3D" id="3.40.50.300">
    <property type="entry name" value="P-loop containing nucleotide triphosphate hydrolases"/>
    <property type="match status" value="1"/>
</dbReference>
<dbReference type="Pfam" id="PF13191">
    <property type="entry name" value="AAA_16"/>
    <property type="match status" value="1"/>
</dbReference>
<dbReference type="Gene3D" id="3.30.565.10">
    <property type="entry name" value="Histidine kinase-like ATPase, C-terminal domain"/>
    <property type="match status" value="1"/>
</dbReference>
<evidence type="ECO:0000313" key="9">
    <source>
        <dbReference type="EMBL" id="ARU57937.1"/>
    </source>
</evidence>
<dbReference type="InterPro" id="IPR000719">
    <property type="entry name" value="Prot_kinase_dom"/>
</dbReference>
<dbReference type="SUPFAM" id="SSF56112">
    <property type="entry name" value="Protein kinase-like (PK-like)"/>
    <property type="match status" value="1"/>
</dbReference>
<dbReference type="EMBL" id="CP021425">
    <property type="protein sequence ID" value="ARU57937.1"/>
    <property type="molecule type" value="Genomic_DNA"/>
</dbReference>
<dbReference type="CDD" id="cd14014">
    <property type="entry name" value="STKc_PknB_like"/>
    <property type="match status" value="1"/>
</dbReference>
<dbReference type="SMART" id="SM00388">
    <property type="entry name" value="HisKA"/>
    <property type="match status" value="1"/>
</dbReference>
<evidence type="ECO:0000259" key="7">
    <source>
        <dbReference type="PROSITE" id="PS50011"/>
    </source>
</evidence>
<dbReference type="InterPro" id="IPR003018">
    <property type="entry name" value="GAF"/>
</dbReference>
<dbReference type="PROSITE" id="PS50109">
    <property type="entry name" value="HIS_KIN"/>
    <property type="match status" value="1"/>
</dbReference>
<dbReference type="InterPro" id="IPR053159">
    <property type="entry name" value="Hybrid_Histidine_Kinase"/>
</dbReference>
<name>A0A1Y0IBN9_9GAMM</name>
<dbReference type="SUPFAM" id="SSF47384">
    <property type="entry name" value="Homodimeric domain of signal transducing histidine kinase"/>
    <property type="match status" value="1"/>
</dbReference>
<gene>
    <name evidence="9" type="ORF">OLMES_3917</name>
</gene>
<dbReference type="FunFam" id="3.30.565.10:FF:000006">
    <property type="entry name" value="Sensor histidine kinase WalK"/>
    <property type="match status" value="1"/>
</dbReference>
<evidence type="ECO:0000256" key="1">
    <source>
        <dbReference type="ARBA" id="ARBA00000085"/>
    </source>
</evidence>